<gene>
    <name evidence="2" type="ORF">pdam_00024658</name>
</gene>
<evidence type="ECO:0000313" key="2">
    <source>
        <dbReference type="EMBL" id="RMX49550.1"/>
    </source>
</evidence>
<dbReference type="AlphaFoldDB" id="A0A3M6U7A0"/>
<dbReference type="Proteomes" id="UP000275408">
    <property type="component" value="Unassembled WGS sequence"/>
</dbReference>
<proteinExistence type="predicted"/>
<evidence type="ECO:0000313" key="3">
    <source>
        <dbReference type="Proteomes" id="UP000275408"/>
    </source>
</evidence>
<dbReference type="EMBL" id="RCHS01002102">
    <property type="protein sequence ID" value="RMX49550.1"/>
    <property type="molecule type" value="Genomic_DNA"/>
</dbReference>
<feature type="region of interest" description="Disordered" evidence="1">
    <location>
        <begin position="46"/>
        <end position="67"/>
    </location>
</feature>
<evidence type="ECO:0000256" key="1">
    <source>
        <dbReference type="SAM" id="MobiDB-lite"/>
    </source>
</evidence>
<reference evidence="2 3" key="1">
    <citation type="journal article" date="2018" name="Sci. Rep.">
        <title>Comparative analysis of the Pocillopora damicornis genome highlights role of immune system in coral evolution.</title>
        <authorList>
            <person name="Cunning R."/>
            <person name="Bay R.A."/>
            <person name="Gillette P."/>
            <person name="Baker A.C."/>
            <person name="Traylor-Knowles N."/>
        </authorList>
    </citation>
    <scope>NUCLEOTIDE SEQUENCE [LARGE SCALE GENOMIC DNA]</scope>
    <source>
        <strain evidence="2">RSMAS</strain>
        <tissue evidence="2">Whole animal</tissue>
    </source>
</reference>
<name>A0A3M6U7A0_POCDA</name>
<sequence>MALKNSKEIGDGLLTRMCKQHFAETNQQQKVTPAPMTEVTPCVELETSEANNSSNSSPGQSDTGQSVEEFAESLGRLTIADDTFLSPDTISTTSTQSDEPTPVILHEPREKLSEFLAACKLEPLGKPWLSWSDSSERTRQRQTRRATEIVATVLKSVTPDNAGELWRRLASSTAMNKALGVRELSHSEHLYLEALAEVYQNATSWDTRRQVLSIMAGVGTFNDTSRYIPGDTSQSVEEFAESLGRLTIADNTFLSPDTISTAFTQSDEPTPVILAEPQEKLSEFRVACTLEPLGKPWLSWSDFSERTRQRLTRRAAEIVATVLKSVIPDNASELW</sequence>
<protein>
    <submittedName>
        <fullName evidence="2">Uncharacterized protein</fullName>
    </submittedName>
</protein>
<keyword evidence="3" id="KW-1185">Reference proteome</keyword>
<accession>A0A3M6U7A0</accession>
<organism evidence="2 3">
    <name type="scientific">Pocillopora damicornis</name>
    <name type="common">Cauliflower coral</name>
    <name type="synonym">Millepora damicornis</name>
    <dbReference type="NCBI Taxonomy" id="46731"/>
    <lineage>
        <taxon>Eukaryota</taxon>
        <taxon>Metazoa</taxon>
        <taxon>Cnidaria</taxon>
        <taxon>Anthozoa</taxon>
        <taxon>Hexacorallia</taxon>
        <taxon>Scleractinia</taxon>
        <taxon>Astrocoeniina</taxon>
        <taxon>Pocilloporidae</taxon>
        <taxon>Pocillopora</taxon>
    </lineage>
</organism>
<comment type="caution">
    <text evidence="2">The sequence shown here is derived from an EMBL/GenBank/DDBJ whole genome shotgun (WGS) entry which is preliminary data.</text>
</comment>
<dbReference type="OrthoDB" id="5982322at2759"/>